<accession>A0A8H6XJ87</accession>
<keyword evidence="14" id="KW-0472">Membrane</keyword>
<evidence type="ECO:0000256" key="4">
    <source>
        <dbReference type="ARBA" id="ARBA00010617"/>
    </source>
</evidence>
<keyword evidence="19" id="KW-1185">Reference proteome</keyword>
<dbReference type="PROSITE" id="PS50865">
    <property type="entry name" value="ZF_MYND_2"/>
    <property type="match status" value="1"/>
</dbReference>
<evidence type="ECO:0000256" key="5">
    <source>
        <dbReference type="ARBA" id="ARBA00022617"/>
    </source>
</evidence>
<comment type="caution">
    <text evidence="18">The sequence shown here is derived from an EMBL/GenBank/DDBJ whole genome shotgun (WGS) entry which is preliminary data.</text>
</comment>
<dbReference type="GO" id="GO:0016705">
    <property type="term" value="F:oxidoreductase activity, acting on paired donors, with incorporation or reduction of molecular oxygen"/>
    <property type="evidence" value="ECO:0007669"/>
    <property type="project" value="InterPro"/>
</dbReference>
<evidence type="ECO:0000256" key="9">
    <source>
        <dbReference type="ARBA" id="ARBA00022833"/>
    </source>
</evidence>
<dbReference type="GO" id="GO:0005506">
    <property type="term" value="F:iron ion binding"/>
    <property type="evidence" value="ECO:0007669"/>
    <property type="project" value="InterPro"/>
</dbReference>
<dbReference type="PANTHER" id="PTHR24305">
    <property type="entry name" value="CYTOCHROME P450"/>
    <property type="match status" value="1"/>
</dbReference>
<evidence type="ECO:0000313" key="18">
    <source>
        <dbReference type="EMBL" id="KAF7341345.1"/>
    </source>
</evidence>
<evidence type="ECO:0000313" key="19">
    <source>
        <dbReference type="Proteomes" id="UP000620124"/>
    </source>
</evidence>
<dbReference type="InterPro" id="IPR002893">
    <property type="entry name" value="Znf_MYND"/>
</dbReference>
<dbReference type="SUPFAM" id="SSF144232">
    <property type="entry name" value="HIT/MYND zinc finger-like"/>
    <property type="match status" value="1"/>
</dbReference>
<dbReference type="InterPro" id="IPR050121">
    <property type="entry name" value="Cytochrome_P450_monoxygenase"/>
</dbReference>
<evidence type="ECO:0000256" key="13">
    <source>
        <dbReference type="ARBA" id="ARBA00023033"/>
    </source>
</evidence>
<dbReference type="InterPro" id="IPR036396">
    <property type="entry name" value="Cyt_P450_sf"/>
</dbReference>
<evidence type="ECO:0000256" key="2">
    <source>
        <dbReference type="ARBA" id="ARBA00004370"/>
    </source>
</evidence>
<evidence type="ECO:0000256" key="16">
    <source>
        <dbReference type="PROSITE-ProRule" id="PRU00134"/>
    </source>
</evidence>
<dbReference type="GO" id="GO:0008270">
    <property type="term" value="F:zinc ion binding"/>
    <property type="evidence" value="ECO:0007669"/>
    <property type="project" value="UniProtKB-KW"/>
</dbReference>
<feature type="binding site" description="axial binding residue" evidence="15">
    <location>
        <position position="484"/>
    </location>
    <ligand>
        <name>heme</name>
        <dbReference type="ChEBI" id="CHEBI:30413"/>
    </ligand>
    <ligandPart>
        <name>Fe</name>
        <dbReference type="ChEBI" id="CHEBI:18248"/>
    </ligandPart>
</feature>
<dbReference type="SUPFAM" id="SSF48264">
    <property type="entry name" value="Cytochrome P450"/>
    <property type="match status" value="1"/>
</dbReference>
<evidence type="ECO:0000256" key="1">
    <source>
        <dbReference type="ARBA" id="ARBA00001971"/>
    </source>
</evidence>
<evidence type="ECO:0000256" key="8">
    <source>
        <dbReference type="ARBA" id="ARBA00022771"/>
    </source>
</evidence>
<dbReference type="InterPro" id="IPR002401">
    <property type="entry name" value="Cyt_P450_E_grp-I"/>
</dbReference>
<comment type="subcellular location">
    <subcellularLocation>
        <location evidence="2">Membrane</location>
    </subcellularLocation>
</comment>
<keyword evidence="6" id="KW-0812">Transmembrane</keyword>
<gene>
    <name evidence="18" type="ORF">MVEN_01871000</name>
</gene>
<organism evidence="18 19">
    <name type="scientific">Mycena venus</name>
    <dbReference type="NCBI Taxonomy" id="2733690"/>
    <lineage>
        <taxon>Eukaryota</taxon>
        <taxon>Fungi</taxon>
        <taxon>Dikarya</taxon>
        <taxon>Basidiomycota</taxon>
        <taxon>Agaricomycotina</taxon>
        <taxon>Agaricomycetes</taxon>
        <taxon>Agaricomycetidae</taxon>
        <taxon>Agaricales</taxon>
        <taxon>Marasmiineae</taxon>
        <taxon>Mycenaceae</taxon>
        <taxon>Mycena</taxon>
    </lineage>
</organism>
<keyword evidence="11" id="KW-0560">Oxidoreductase</keyword>
<keyword evidence="10" id="KW-1133">Transmembrane helix</keyword>
<dbReference type="GO" id="GO:0004497">
    <property type="term" value="F:monooxygenase activity"/>
    <property type="evidence" value="ECO:0007669"/>
    <property type="project" value="UniProtKB-KW"/>
</dbReference>
<evidence type="ECO:0000256" key="7">
    <source>
        <dbReference type="ARBA" id="ARBA00022723"/>
    </source>
</evidence>
<keyword evidence="13" id="KW-0503">Monooxygenase</keyword>
<dbReference type="PANTHER" id="PTHR24305:SF166">
    <property type="entry name" value="CYTOCHROME P450 12A4, MITOCHONDRIAL-RELATED"/>
    <property type="match status" value="1"/>
</dbReference>
<sequence>MDPSLLVALFTTLLCYVLFRLGRMVYNELTSPIRHFPGPKNHSWIVGNFFDMTDEAPVITRWREEFGPHFQFRGLLNKRMLYTSDTKAIEHIVTNTNLYGKGPVAVRDIKSLLGNGILAVEGDPHKKQAIIQLMSIIYYALISNPAFGTAQIRRLTEIFVERSLQLRDVWSREISKSAATGDRKDSARIEVTAWVRRVTLDMIGHAGFNYQFNALEPREKPSELNQAFTDLFHSPNVRIGLAFRGAQAMFPFLRFLNVVKNAKAKMDDISHELLLDAKAAVKAAGGDKDFSSRRDLFSLLLKANMAADVPGKSRLSDEEVIAQIPTFFVAGHETTSTAITWALYALSQNQSAQNKLREELMTVSTDNPTMEELNALPYLENVVRETLRAHTPLVSVRRVAMVDDVLPLRVPYTDPTGVVHDSLSITKGQDIYLPLLAVNTDKALWGEDAAEFKPERWDHVPEAVKAIPSVWSHLMTFFAGPHNCIGFRFSVAEQKALLFTLIRAFEFELAIPASEIGSTGNLQRPFLLAERDKGDQMPLICQVASYCSKECQKSDWPEHKPICGAAGIPKVIKSLMANPDLLVPLGGCFILAFDLINRARCSEPLVARLDVALEPSDIFNCAEIFLGLGKGTLASGSGSEKAGKGKNYDGMLQVNAFTPITNPKRITDSHRVVWQRERAKADAAGYRANEVVLMDIFHADGQMSMTIPMQLSPGLKDLVAEWKADGFAKPTDADPTGKTTRDPCTVETSIQILNAYIRADRKNKMLLRAQLRPADLQVIRDAATDPKTAPAIMLLTKISREPIYQPMYQVFVEARTAATGVAPSIPVLNLL</sequence>
<keyword evidence="7 15" id="KW-0479">Metal-binding</keyword>
<dbReference type="GO" id="GO:0016020">
    <property type="term" value="C:membrane"/>
    <property type="evidence" value="ECO:0007669"/>
    <property type="project" value="UniProtKB-SubCell"/>
</dbReference>
<comment type="similarity">
    <text evidence="4">Belongs to the cytochrome P450 family.</text>
</comment>
<keyword evidence="9" id="KW-0862">Zinc</keyword>
<dbReference type="Gene3D" id="6.10.140.2220">
    <property type="match status" value="1"/>
</dbReference>
<evidence type="ECO:0000256" key="11">
    <source>
        <dbReference type="ARBA" id="ARBA00023002"/>
    </source>
</evidence>
<dbReference type="Pfam" id="PF01753">
    <property type="entry name" value="zf-MYND"/>
    <property type="match status" value="1"/>
</dbReference>
<evidence type="ECO:0000256" key="3">
    <source>
        <dbReference type="ARBA" id="ARBA00004721"/>
    </source>
</evidence>
<comment type="cofactor">
    <cofactor evidence="1 15">
        <name>heme</name>
        <dbReference type="ChEBI" id="CHEBI:30413"/>
    </cofactor>
</comment>
<keyword evidence="5 15" id="KW-0349">Heme</keyword>
<evidence type="ECO:0000256" key="14">
    <source>
        <dbReference type="ARBA" id="ARBA00023136"/>
    </source>
</evidence>
<evidence type="ECO:0000256" key="6">
    <source>
        <dbReference type="ARBA" id="ARBA00022692"/>
    </source>
</evidence>
<dbReference type="Proteomes" id="UP000620124">
    <property type="component" value="Unassembled WGS sequence"/>
</dbReference>
<dbReference type="GO" id="GO:0020037">
    <property type="term" value="F:heme binding"/>
    <property type="evidence" value="ECO:0007669"/>
    <property type="project" value="InterPro"/>
</dbReference>
<dbReference type="Gene3D" id="1.10.630.10">
    <property type="entry name" value="Cytochrome P450"/>
    <property type="match status" value="1"/>
</dbReference>
<dbReference type="AlphaFoldDB" id="A0A8H6XJ87"/>
<evidence type="ECO:0000256" key="12">
    <source>
        <dbReference type="ARBA" id="ARBA00023004"/>
    </source>
</evidence>
<proteinExistence type="inferred from homology"/>
<dbReference type="PRINTS" id="PR00385">
    <property type="entry name" value="P450"/>
</dbReference>
<dbReference type="OrthoDB" id="5231159at2759"/>
<keyword evidence="8 16" id="KW-0863">Zinc-finger</keyword>
<dbReference type="InterPro" id="IPR058518">
    <property type="entry name" value="DUF8205"/>
</dbReference>
<dbReference type="Pfam" id="PF00067">
    <property type="entry name" value="p450"/>
    <property type="match status" value="1"/>
</dbReference>
<evidence type="ECO:0000256" key="10">
    <source>
        <dbReference type="ARBA" id="ARBA00022989"/>
    </source>
</evidence>
<dbReference type="InterPro" id="IPR001128">
    <property type="entry name" value="Cyt_P450"/>
</dbReference>
<dbReference type="EMBL" id="JACAZI010000018">
    <property type="protein sequence ID" value="KAF7341345.1"/>
    <property type="molecule type" value="Genomic_DNA"/>
</dbReference>
<keyword evidence="12 15" id="KW-0408">Iron</keyword>
<evidence type="ECO:0000259" key="17">
    <source>
        <dbReference type="PROSITE" id="PS50865"/>
    </source>
</evidence>
<protein>
    <recommendedName>
        <fullName evidence="17">MYND-type domain-containing protein</fullName>
    </recommendedName>
</protein>
<name>A0A8H6XJ87_9AGAR</name>
<dbReference type="PRINTS" id="PR00463">
    <property type="entry name" value="EP450I"/>
</dbReference>
<reference evidence="18" key="1">
    <citation type="submission" date="2020-05" db="EMBL/GenBank/DDBJ databases">
        <title>Mycena genomes resolve the evolution of fungal bioluminescence.</title>
        <authorList>
            <person name="Tsai I.J."/>
        </authorList>
    </citation>
    <scope>NUCLEOTIDE SEQUENCE</scope>
    <source>
        <strain evidence="18">CCC161011</strain>
    </source>
</reference>
<comment type="pathway">
    <text evidence="3">Secondary metabolite biosynthesis; terpenoid biosynthesis.</text>
</comment>
<feature type="domain" description="MYND-type" evidence="17">
    <location>
        <begin position="541"/>
        <end position="563"/>
    </location>
</feature>
<evidence type="ECO:0000256" key="15">
    <source>
        <dbReference type="PIRSR" id="PIRSR602401-1"/>
    </source>
</evidence>
<dbReference type="Pfam" id="PF26632">
    <property type="entry name" value="DUF8205"/>
    <property type="match status" value="1"/>
</dbReference>